<proteinExistence type="predicted"/>
<protein>
    <submittedName>
        <fullName evidence="1">Uncharacterized protein</fullName>
    </submittedName>
</protein>
<reference evidence="1" key="1">
    <citation type="journal article" date="2021" name="New Phytol.">
        <title>Evolutionary innovations through gain and loss of genes in the ectomycorrhizal Boletales.</title>
        <authorList>
            <person name="Wu G."/>
            <person name="Miyauchi S."/>
            <person name="Morin E."/>
            <person name="Kuo A."/>
            <person name="Drula E."/>
            <person name="Varga T."/>
            <person name="Kohler A."/>
            <person name="Feng B."/>
            <person name="Cao Y."/>
            <person name="Lipzen A."/>
            <person name="Daum C."/>
            <person name="Hundley H."/>
            <person name="Pangilinan J."/>
            <person name="Johnson J."/>
            <person name="Barry K."/>
            <person name="LaButti K."/>
            <person name="Ng V."/>
            <person name="Ahrendt S."/>
            <person name="Min B."/>
            <person name="Choi I.G."/>
            <person name="Park H."/>
            <person name="Plett J.M."/>
            <person name="Magnuson J."/>
            <person name="Spatafora J.W."/>
            <person name="Nagy L.G."/>
            <person name="Henrissat B."/>
            <person name="Grigoriev I.V."/>
            <person name="Yang Z.L."/>
            <person name="Xu J."/>
            <person name="Martin F.M."/>
        </authorList>
    </citation>
    <scope>NUCLEOTIDE SEQUENCE</scope>
    <source>
        <strain evidence="1">ATCC 28755</strain>
    </source>
</reference>
<organism evidence="1 2">
    <name type="scientific">Hygrophoropsis aurantiaca</name>
    <dbReference type="NCBI Taxonomy" id="72124"/>
    <lineage>
        <taxon>Eukaryota</taxon>
        <taxon>Fungi</taxon>
        <taxon>Dikarya</taxon>
        <taxon>Basidiomycota</taxon>
        <taxon>Agaricomycotina</taxon>
        <taxon>Agaricomycetes</taxon>
        <taxon>Agaricomycetidae</taxon>
        <taxon>Boletales</taxon>
        <taxon>Coniophorineae</taxon>
        <taxon>Hygrophoropsidaceae</taxon>
        <taxon>Hygrophoropsis</taxon>
    </lineage>
</organism>
<sequence>MSRLQPNSSSESSPSAYAPGDSPSDQRADLSERPSSSTHPRVSDGSEGYPSWLPKRPPPPAPASTFHSSVGMFEPLAPSEQLAGGRKATPRSVRVVSLQDAANRREPTEQSRLSGNPLRPRVWSRATTAGLSPTLVSAAINAQDRLSRPKLRSVGLHPELLRNPSILARLYFYFLPLITFYHIPVQTFFDFNAVFIILQVSKYPNPVASGVSGSGRNWALGAAAYIACWLVWILVVFIMYEVVYSFYRRWRVKRPLITPLYLSSPGFNLASMTSYTNFCFMQYIRFSAFFGENGSLRDGIAETFWFYSQNLPTVALLLPRAGLSLALLFSFSFPDPEYVALLDAGTTAGRDGTYFRTSDGTLTDYARGVLIANAAWTAWRFLILFLSWIGLWVLSGQGCAGLCGPRYRWEEEDVEKTMSVYSDAASEADALPWSWKACTRLRIQEAYDFCLTVKPPARWSAMKKEGSDARGREMLGVETAPAFEVEQVLAAVGFPSIPTPARRGLLSDELFEHPKGGLATPSTEFADVIPKVVKRSSRDRESPPMASGSKPLMTLPYPFPGYGVQASSKDQIPFPPSPGSRKEKRRSPTESRTSQGEIEIEIQGPEDEEDDEEEEDDGEDGEAAESSEAHPRTSGSMSSLGQPVVSRYPFQFRRPTRGGSVSTSSNAPTHSTPKTHTTSPSTNSHSANSRVSRSTQSTGNRETSSESPQSHVLSSGMSSPVSGYGSPIPMPPRHPQPGRGRARAGTVPSSFPSSPSPVTFPSGIAQARMRADSNDTTFGAGFDSYMDADDGEDDEDEEEEEGMDHMMEQPEPEGPHEAAEGEDSVGLLGVPTRSPRSSAASSRRRRGNSAGSRSGSLSGSSRSRAGSAVRSRTQSLIQSIGAASRSSLELVQSMRSRANSSMARLEEDMMSSDSRSRSGSDAIHSSQENYTFGHPMQPLPPRIPVSPPSEASSDRVLHEVPSTISISAPSISAPSEATTSMFTARPDSQERQPEAGRLGIAIPVRGTMSPGGTSNADISTAAQSFITAPATLAGTSDSGEGVPHHWTDVSHMVERENSEWRGLH</sequence>
<dbReference type="Proteomes" id="UP000790377">
    <property type="component" value="Unassembled WGS sequence"/>
</dbReference>
<evidence type="ECO:0000313" key="1">
    <source>
        <dbReference type="EMBL" id="KAH7907435.1"/>
    </source>
</evidence>
<comment type="caution">
    <text evidence="1">The sequence shown here is derived from an EMBL/GenBank/DDBJ whole genome shotgun (WGS) entry which is preliminary data.</text>
</comment>
<accession>A0ACB8A1L4</accession>
<gene>
    <name evidence="1" type="ORF">BJ138DRAFT_1014511</name>
</gene>
<name>A0ACB8A1L4_9AGAM</name>
<keyword evidence="2" id="KW-1185">Reference proteome</keyword>
<dbReference type="EMBL" id="MU267905">
    <property type="protein sequence ID" value="KAH7907435.1"/>
    <property type="molecule type" value="Genomic_DNA"/>
</dbReference>
<evidence type="ECO:0000313" key="2">
    <source>
        <dbReference type="Proteomes" id="UP000790377"/>
    </source>
</evidence>